<evidence type="ECO:0000256" key="1">
    <source>
        <dbReference type="ARBA" id="ARBA00038240"/>
    </source>
</evidence>
<dbReference type="InterPro" id="IPR011009">
    <property type="entry name" value="Kinase-like_dom_sf"/>
</dbReference>
<comment type="similarity">
    <text evidence="1">Belongs to the pseudomonas-type ThrB family.</text>
</comment>
<dbReference type="InterPro" id="IPR050249">
    <property type="entry name" value="Pseudomonas-type_ThrB"/>
</dbReference>
<evidence type="ECO:0000313" key="3">
    <source>
        <dbReference type="EMBL" id="MCM5681744.1"/>
    </source>
</evidence>
<dbReference type="RefSeq" id="WP_251780227.1">
    <property type="nucleotide sequence ID" value="NZ_JAMKFE010000014.1"/>
</dbReference>
<dbReference type="PANTHER" id="PTHR21064:SF6">
    <property type="entry name" value="AMINOGLYCOSIDE PHOSPHOTRANSFERASE DOMAIN-CONTAINING PROTEIN"/>
    <property type="match status" value="1"/>
</dbReference>
<dbReference type="SUPFAM" id="SSF56112">
    <property type="entry name" value="Protein kinase-like (PK-like)"/>
    <property type="match status" value="1"/>
</dbReference>
<dbReference type="Gene3D" id="3.90.1200.10">
    <property type="match status" value="1"/>
</dbReference>
<dbReference type="InterPro" id="IPR002575">
    <property type="entry name" value="Aminoglycoside_PTrfase"/>
</dbReference>
<comment type="caution">
    <text evidence="3">The sequence shown here is derived from an EMBL/GenBank/DDBJ whole genome shotgun (WGS) entry which is preliminary data.</text>
</comment>
<sequence>MHHAASSFAGPPSRYTLNLDYLISQPLARVLQAPTMTDELRPQFEDIAQRLRLRIEAMKGLTHVVCHGDAHGSNNFITGAAQGGKVAAFFDFDECGPGYLAYELAVYPWSLHPRHVDGQMSDKALARWARFLAAYCAVRAVGEPDIQAVPAFMAARQIWLMEEYAGRVPVWGSQAVPTASLRRQVTMLTAWESMALPGGMRNAAAPEAFAIRE</sequence>
<dbReference type="EMBL" id="JAMKFE010000014">
    <property type="protein sequence ID" value="MCM5681744.1"/>
    <property type="molecule type" value="Genomic_DNA"/>
</dbReference>
<gene>
    <name evidence="3" type="ORF">M8A51_19630</name>
</gene>
<dbReference type="Pfam" id="PF01636">
    <property type="entry name" value="APH"/>
    <property type="match status" value="1"/>
</dbReference>
<protein>
    <submittedName>
        <fullName evidence="3">Phosphotransferase</fullName>
    </submittedName>
</protein>
<accession>A0ABT0YSL5</accession>
<evidence type="ECO:0000259" key="2">
    <source>
        <dbReference type="Pfam" id="PF01636"/>
    </source>
</evidence>
<evidence type="ECO:0000313" key="4">
    <source>
        <dbReference type="Proteomes" id="UP001165541"/>
    </source>
</evidence>
<dbReference type="PANTHER" id="PTHR21064">
    <property type="entry name" value="AMINOGLYCOSIDE PHOSPHOTRANSFERASE DOMAIN-CONTAINING PROTEIN-RELATED"/>
    <property type="match status" value="1"/>
</dbReference>
<feature type="domain" description="Aminoglycoside phosphotransferase" evidence="2">
    <location>
        <begin position="11"/>
        <end position="125"/>
    </location>
</feature>
<proteinExistence type="inferred from homology"/>
<organism evidence="3 4">
    <name type="scientific">Caldimonas mangrovi</name>
    <dbReference type="NCBI Taxonomy" id="2944811"/>
    <lineage>
        <taxon>Bacteria</taxon>
        <taxon>Pseudomonadati</taxon>
        <taxon>Pseudomonadota</taxon>
        <taxon>Betaproteobacteria</taxon>
        <taxon>Burkholderiales</taxon>
        <taxon>Sphaerotilaceae</taxon>
        <taxon>Caldimonas</taxon>
    </lineage>
</organism>
<name>A0ABT0YSL5_9BURK</name>
<dbReference type="Proteomes" id="UP001165541">
    <property type="component" value="Unassembled WGS sequence"/>
</dbReference>
<reference evidence="3" key="1">
    <citation type="submission" date="2022-05" db="EMBL/GenBank/DDBJ databases">
        <title>Schlegelella sp. nov., isolated from mangrove soil.</title>
        <authorList>
            <person name="Liu Y."/>
            <person name="Ge X."/>
            <person name="Liu W."/>
        </authorList>
    </citation>
    <scope>NUCLEOTIDE SEQUENCE</scope>
    <source>
        <strain evidence="3">S2-27</strain>
    </source>
</reference>
<keyword evidence="4" id="KW-1185">Reference proteome</keyword>